<dbReference type="EMBL" id="SNRW01013058">
    <property type="protein sequence ID" value="KAA6373050.1"/>
    <property type="molecule type" value="Genomic_DNA"/>
</dbReference>
<dbReference type="Proteomes" id="UP000324800">
    <property type="component" value="Unassembled WGS sequence"/>
</dbReference>
<comment type="caution">
    <text evidence="1">The sequence shown here is derived from an EMBL/GenBank/DDBJ whole genome shotgun (WGS) entry which is preliminary data.</text>
</comment>
<gene>
    <name evidence="1" type="ORF">EZS28_031421</name>
</gene>
<sequence length="18" mass="2131">MGLFLSQDRQSSMEYHCV</sequence>
<dbReference type="AlphaFoldDB" id="A0A5J4USE3"/>
<name>A0A5J4USE3_9EUKA</name>
<protein>
    <submittedName>
        <fullName evidence="1">Uncharacterized protein</fullName>
    </submittedName>
</protein>
<proteinExistence type="predicted"/>
<feature type="non-terminal residue" evidence="1">
    <location>
        <position position="18"/>
    </location>
</feature>
<organism evidence="1 2">
    <name type="scientific">Streblomastix strix</name>
    <dbReference type="NCBI Taxonomy" id="222440"/>
    <lineage>
        <taxon>Eukaryota</taxon>
        <taxon>Metamonada</taxon>
        <taxon>Preaxostyla</taxon>
        <taxon>Oxymonadida</taxon>
        <taxon>Streblomastigidae</taxon>
        <taxon>Streblomastix</taxon>
    </lineage>
</organism>
<evidence type="ECO:0000313" key="2">
    <source>
        <dbReference type="Proteomes" id="UP000324800"/>
    </source>
</evidence>
<evidence type="ECO:0000313" key="1">
    <source>
        <dbReference type="EMBL" id="KAA6373050.1"/>
    </source>
</evidence>
<reference evidence="1 2" key="1">
    <citation type="submission" date="2019-03" db="EMBL/GenBank/DDBJ databases">
        <title>Single cell metagenomics reveals metabolic interactions within the superorganism composed of flagellate Streblomastix strix and complex community of Bacteroidetes bacteria on its surface.</title>
        <authorList>
            <person name="Treitli S.C."/>
            <person name="Kolisko M."/>
            <person name="Husnik F."/>
            <person name="Keeling P."/>
            <person name="Hampl V."/>
        </authorList>
    </citation>
    <scope>NUCLEOTIDE SEQUENCE [LARGE SCALE GENOMIC DNA]</scope>
    <source>
        <strain evidence="1">ST1C</strain>
    </source>
</reference>
<accession>A0A5J4USE3</accession>